<accession>A0ABD3VJ23</accession>
<feature type="chain" id="PRO_5044790998" description="Protein quiver" evidence="1">
    <location>
        <begin position="29"/>
        <end position="170"/>
    </location>
</feature>
<sequence length="170" mass="18683">MASYRNIRAITEIYVVLCLLGSFEQVASLMCYFCAGTSTKSSCLDAGYFIDGFKDTDGKPQMLKNCTAPYNTTCIIEEYKAGGNIASHIRDCSDGRTFAYPTTEPIYNRLRTEAMTPRNRSACIFNSIVQVCLTACSTDFCNGPQYDAAGTCTPHVPYILILLIGTLLTQ</sequence>
<keyword evidence="1" id="KW-0732">Signal</keyword>
<proteinExistence type="predicted"/>
<evidence type="ECO:0008006" key="4">
    <source>
        <dbReference type="Google" id="ProtNLM"/>
    </source>
</evidence>
<organism evidence="2 3">
    <name type="scientific">Sinanodonta woodiana</name>
    <name type="common">Chinese pond mussel</name>
    <name type="synonym">Anodonta woodiana</name>
    <dbReference type="NCBI Taxonomy" id="1069815"/>
    <lineage>
        <taxon>Eukaryota</taxon>
        <taxon>Metazoa</taxon>
        <taxon>Spiralia</taxon>
        <taxon>Lophotrochozoa</taxon>
        <taxon>Mollusca</taxon>
        <taxon>Bivalvia</taxon>
        <taxon>Autobranchia</taxon>
        <taxon>Heteroconchia</taxon>
        <taxon>Palaeoheterodonta</taxon>
        <taxon>Unionida</taxon>
        <taxon>Unionoidea</taxon>
        <taxon>Unionidae</taxon>
        <taxon>Unioninae</taxon>
        <taxon>Sinanodonta</taxon>
    </lineage>
</organism>
<feature type="signal peptide" evidence="1">
    <location>
        <begin position="1"/>
        <end position="28"/>
    </location>
</feature>
<comment type="caution">
    <text evidence="2">The sequence shown here is derived from an EMBL/GenBank/DDBJ whole genome shotgun (WGS) entry which is preliminary data.</text>
</comment>
<protein>
    <recommendedName>
        <fullName evidence="4">Protein quiver</fullName>
    </recommendedName>
</protein>
<gene>
    <name evidence="2" type="ORF">ACJMK2_007613</name>
</gene>
<name>A0ABD3VJ23_SINWO</name>
<dbReference type="AlphaFoldDB" id="A0ABD3VJ23"/>
<evidence type="ECO:0000313" key="3">
    <source>
        <dbReference type="Proteomes" id="UP001634394"/>
    </source>
</evidence>
<dbReference type="EMBL" id="JBJQND010000011">
    <property type="protein sequence ID" value="KAL3861587.1"/>
    <property type="molecule type" value="Genomic_DNA"/>
</dbReference>
<dbReference type="Proteomes" id="UP001634394">
    <property type="component" value="Unassembled WGS sequence"/>
</dbReference>
<reference evidence="2 3" key="1">
    <citation type="submission" date="2024-11" db="EMBL/GenBank/DDBJ databases">
        <title>Chromosome-level genome assembly of the freshwater bivalve Anodonta woodiana.</title>
        <authorList>
            <person name="Chen X."/>
        </authorList>
    </citation>
    <scope>NUCLEOTIDE SEQUENCE [LARGE SCALE GENOMIC DNA]</scope>
    <source>
        <strain evidence="2">MN2024</strain>
        <tissue evidence="2">Gills</tissue>
    </source>
</reference>
<evidence type="ECO:0000256" key="1">
    <source>
        <dbReference type="SAM" id="SignalP"/>
    </source>
</evidence>
<keyword evidence="3" id="KW-1185">Reference proteome</keyword>
<evidence type="ECO:0000313" key="2">
    <source>
        <dbReference type="EMBL" id="KAL3861587.1"/>
    </source>
</evidence>